<organism evidence="2">
    <name type="scientific">viral metagenome</name>
    <dbReference type="NCBI Taxonomy" id="1070528"/>
    <lineage>
        <taxon>unclassified sequences</taxon>
        <taxon>metagenomes</taxon>
        <taxon>organismal metagenomes</taxon>
    </lineage>
</organism>
<proteinExistence type="predicted"/>
<evidence type="ECO:0000256" key="1">
    <source>
        <dbReference type="SAM" id="Phobius"/>
    </source>
</evidence>
<evidence type="ECO:0008006" key="3">
    <source>
        <dbReference type="Google" id="ProtNLM"/>
    </source>
</evidence>
<dbReference type="Gene3D" id="2.60.120.200">
    <property type="match status" value="1"/>
</dbReference>
<dbReference type="SUPFAM" id="SSF49899">
    <property type="entry name" value="Concanavalin A-like lectins/glucanases"/>
    <property type="match status" value="1"/>
</dbReference>
<keyword evidence="1" id="KW-0472">Membrane</keyword>
<sequence length="269" mass="30094">MESGLPGEIGMGLGIVVLTGVIFFLVKMVYESTSVLQKRFTEILPYTLNAADGKKVILQDLSKDSNAIPILPSDNERTGIEFSYSFYLYVNEGTINGQDVLKSVFYKGYDGSPWPLMAPGVFIKGDTNTMRIVYNSNAEPYNFIDIENIPIGKYFHTVLNFKSGALEVHVNGKIVKKLRFPDTIPHSNFANIVIFNNYNSGTTTINRPPYGNIRFEGAINGQISNLMYTRYALSFGEIQDLLNKGPSNVVKQTTKENPPYLADSWWSDQ</sequence>
<evidence type="ECO:0000313" key="2">
    <source>
        <dbReference type="EMBL" id="QHT91405.1"/>
    </source>
</evidence>
<dbReference type="EMBL" id="MN740165">
    <property type="protein sequence ID" value="QHT91405.1"/>
    <property type="molecule type" value="Genomic_DNA"/>
</dbReference>
<dbReference type="InterPro" id="IPR013320">
    <property type="entry name" value="ConA-like_dom_sf"/>
</dbReference>
<accession>A0A6C0IFV8</accession>
<reference evidence="2" key="1">
    <citation type="journal article" date="2020" name="Nature">
        <title>Giant virus diversity and host interactions through global metagenomics.</title>
        <authorList>
            <person name="Schulz F."/>
            <person name="Roux S."/>
            <person name="Paez-Espino D."/>
            <person name="Jungbluth S."/>
            <person name="Walsh D.A."/>
            <person name="Denef V.J."/>
            <person name="McMahon K.D."/>
            <person name="Konstantinidis K.T."/>
            <person name="Eloe-Fadrosh E.A."/>
            <person name="Kyrpides N.C."/>
            <person name="Woyke T."/>
        </authorList>
    </citation>
    <scope>NUCLEOTIDE SEQUENCE</scope>
    <source>
        <strain evidence="2">GVMAG-M-3300023184-77</strain>
    </source>
</reference>
<name>A0A6C0IFV8_9ZZZZ</name>
<protein>
    <recommendedName>
        <fullName evidence="3">Lectin/glucanase superfamily protein</fullName>
    </recommendedName>
</protein>
<dbReference type="AlphaFoldDB" id="A0A6C0IFV8"/>
<keyword evidence="1" id="KW-0812">Transmembrane</keyword>
<feature type="transmembrane region" description="Helical" evidence="1">
    <location>
        <begin position="12"/>
        <end position="30"/>
    </location>
</feature>
<keyword evidence="1" id="KW-1133">Transmembrane helix</keyword>